<sequence>YTRPNLSSINHPLYDLGAVSMRMLTKIMHKEELEDKDVILNHGLTLRQSTK</sequence>
<comment type="caution">
    <text evidence="1">The sequence shown here is derived from an EMBL/GenBank/DDBJ whole genome shotgun (WGS) entry which is preliminary data.</text>
</comment>
<dbReference type="EMBL" id="NMTV01000102">
    <property type="protein sequence ID" value="PDX71027.1"/>
    <property type="molecule type" value="Genomic_DNA"/>
</dbReference>
<dbReference type="Gene3D" id="3.40.50.2300">
    <property type="match status" value="1"/>
</dbReference>
<gene>
    <name evidence="1" type="ORF">CGS55_15805</name>
</gene>
<evidence type="ECO:0000313" key="1">
    <source>
        <dbReference type="EMBL" id="PDX71027.1"/>
    </source>
</evidence>
<name>A0A2A6ZW17_9FIRM</name>
<feature type="non-terminal residue" evidence="1">
    <location>
        <position position="1"/>
    </location>
</feature>
<dbReference type="AlphaFoldDB" id="A0A2A6ZW17"/>
<dbReference type="Proteomes" id="UP000219901">
    <property type="component" value="Unassembled WGS sequence"/>
</dbReference>
<organism evidence="1 2">
    <name type="scientific">Faecalibacterium prausnitzii</name>
    <dbReference type="NCBI Taxonomy" id="853"/>
    <lineage>
        <taxon>Bacteria</taxon>
        <taxon>Bacillati</taxon>
        <taxon>Bacillota</taxon>
        <taxon>Clostridia</taxon>
        <taxon>Eubacteriales</taxon>
        <taxon>Oscillospiraceae</taxon>
        <taxon>Faecalibacterium</taxon>
    </lineage>
</organism>
<accession>A0A2A6ZW17</accession>
<reference evidence="1 2" key="1">
    <citation type="journal article" date="2017" name="Front. Microbiol.">
        <title>New Insights into the Diversity of the Genus Faecalibacterium.</title>
        <authorList>
            <person name="Benevides L."/>
            <person name="Burman S."/>
            <person name="Martin R."/>
            <person name="Robert V."/>
            <person name="Thomas M."/>
            <person name="Miquel S."/>
            <person name="Chain F."/>
            <person name="Sokol H."/>
            <person name="Bermudez-Humaran L.G."/>
            <person name="Morrison M."/>
            <person name="Langella P."/>
            <person name="Azevedo V.A."/>
            <person name="Chatel J.M."/>
            <person name="Soares S."/>
        </authorList>
    </citation>
    <scope>NUCLEOTIDE SEQUENCE [LARGE SCALE GENOMIC DNA]</scope>
    <source>
        <strain evidence="1 2">CNCM I 4546</strain>
    </source>
</reference>
<dbReference type="SUPFAM" id="SSF53822">
    <property type="entry name" value="Periplasmic binding protein-like I"/>
    <property type="match status" value="1"/>
</dbReference>
<protein>
    <submittedName>
        <fullName evidence="1">Catabolite control protein A</fullName>
    </submittedName>
</protein>
<dbReference type="InterPro" id="IPR028082">
    <property type="entry name" value="Peripla_BP_I"/>
</dbReference>
<evidence type="ECO:0000313" key="2">
    <source>
        <dbReference type="Proteomes" id="UP000219901"/>
    </source>
</evidence>
<proteinExistence type="predicted"/>